<evidence type="ECO:0000259" key="1">
    <source>
        <dbReference type="Pfam" id="PF07727"/>
    </source>
</evidence>
<dbReference type="PANTHER" id="PTHR11439">
    <property type="entry name" value="GAG-POL-RELATED RETROTRANSPOSON"/>
    <property type="match status" value="1"/>
</dbReference>
<dbReference type="STRING" id="4097.A0A1S3X0W9"/>
<dbReference type="AlphaFoldDB" id="A0A1S3X0W9"/>
<dbReference type="PaxDb" id="4097-A0A1S3X0W9"/>
<organism evidence="2">
    <name type="scientific">Nicotiana tabacum</name>
    <name type="common">Common tobacco</name>
    <dbReference type="NCBI Taxonomy" id="4097"/>
    <lineage>
        <taxon>Eukaryota</taxon>
        <taxon>Viridiplantae</taxon>
        <taxon>Streptophyta</taxon>
        <taxon>Embryophyta</taxon>
        <taxon>Tracheophyta</taxon>
        <taxon>Spermatophyta</taxon>
        <taxon>Magnoliopsida</taxon>
        <taxon>eudicotyledons</taxon>
        <taxon>Gunneridae</taxon>
        <taxon>Pentapetalae</taxon>
        <taxon>asterids</taxon>
        <taxon>lamiids</taxon>
        <taxon>Solanales</taxon>
        <taxon>Solanaceae</taxon>
        <taxon>Nicotianoideae</taxon>
        <taxon>Nicotianeae</taxon>
        <taxon>Nicotiana</taxon>
    </lineage>
</organism>
<sequence>MVIILVYVDYLIITGNDQNMISEAKYILQHSFKIKDLGELRFFPGIEIARSKQGILMNQRKFALELISELGLTGSKLVSTPMECNQRFTTTEYDKQNNYEGDEKLGDAGPYQRLVGKLLYLTMTRPDICYAVHVLSQFMHCPKISHMDATVRVVKYIEGAPR</sequence>
<evidence type="ECO:0000313" key="2">
    <source>
        <dbReference type="RefSeq" id="XP_016433564.1"/>
    </source>
</evidence>
<dbReference type="SUPFAM" id="SSF56672">
    <property type="entry name" value="DNA/RNA polymerases"/>
    <property type="match status" value="1"/>
</dbReference>
<dbReference type="RefSeq" id="XP_016433564.1">
    <property type="nucleotide sequence ID" value="XM_016578078.1"/>
</dbReference>
<gene>
    <name evidence="2" type="primary">LOC107760061</name>
</gene>
<reference evidence="2" key="1">
    <citation type="submission" date="2025-08" db="UniProtKB">
        <authorList>
            <consortium name="RefSeq"/>
        </authorList>
    </citation>
    <scope>IDENTIFICATION</scope>
</reference>
<dbReference type="OrthoDB" id="1275983at2759"/>
<protein>
    <submittedName>
        <fullName evidence="2">Uncharacterized mitochondrial protein AtMg00810-like</fullName>
    </submittedName>
</protein>
<dbReference type="Pfam" id="PF07727">
    <property type="entry name" value="RVT_2"/>
    <property type="match status" value="1"/>
</dbReference>
<feature type="domain" description="Reverse transcriptase Ty1/copia-type" evidence="1">
    <location>
        <begin position="2"/>
        <end position="83"/>
    </location>
</feature>
<dbReference type="PANTHER" id="PTHR11439:SF519">
    <property type="entry name" value="REVERSE TRANSCRIPTASE TY1_COPIA-TYPE DOMAIN-CONTAINING PROTEIN"/>
    <property type="match status" value="1"/>
</dbReference>
<dbReference type="KEGG" id="nta:107760061"/>
<proteinExistence type="predicted"/>
<dbReference type="InterPro" id="IPR043502">
    <property type="entry name" value="DNA/RNA_pol_sf"/>
</dbReference>
<name>A0A1S3X0W9_TOBAC</name>
<accession>A0A1S3X0W9</accession>
<dbReference type="InterPro" id="IPR013103">
    <property type="entry name" value="RVT_2"/>
</dbReference>